<gene>
    <name evidence="6" type="ORF">ACFOFO_04075</name>
</gene>
<evidence type="ECO:0000256" key="3">
    <source>
        <dbReference type="ARBA" id="ARBA00023125"/>
    </source>
</evidence>
<organism evidence="6 7">
    <name type="scientific">Undibacterium arcticum</name>
    <dbReference type="NCBI Taxonomy" id="1762892"/>
    <lineage>
        <taxon>Bacteria</taxon>
        <taxon>Pseudomonadati</taxon>
        <taxon>Pseudomonadota</taxon>
        <taxon>Betaproteobacteria</taxon>
        <taxon>Burkholderiales</taxon>
        <taxon>Oxalobacteraceae</taxon>
        <taxon>Undibacterium</taxon>
    </lineage>
</organism>
<evidence type="ECO:0000256" key="1">
    <source>
        <dbReference type="ARBA" id="ARBA00009437"/>
    </source>
</evidence>
<evidence type="ECO:0000313" key="6">
    <source>
        <dbReference type="EMBL" id="MFC3107148.1"/>
    </source>
</evidence>
<keyword evidence="3" id="KW-0238">DNA-binding</keyword>
<evidence type="ECO:0000256" key="2">
    <source>
        <dbReference type="ARBA" id="ARBA00023015"/>
    </source>
</evidence>
<dbReference type="PROSITE" id="PS50931">
    <property type="entry name" value="HTH_LYSR"/>
    <property type="match status" value="1"/>
</dbReference>
<dbReference type="InterPro" id="IPR050389">
    <property type="entry name" value="LysR-type_TF"/>
</dbReference>
<dbReference type="CDD" id="cd08417">
    <property type="entry name" value="PBP2_Nitroaromatics_like"/>
    <property type="match status" value="1"/>
</dbReference>
<sequence>MKTTRQKSIDLNLFKVFSAVYSLKNLTHAGDKLAMTQPAVSRALDRLYHLFNERLFYRTEGEMRPTRTAEILAPLILEGLALLETATLTTSDFNPAELAVQFKLGANDYVSAVILPQLVALISRRAPSIFLSTAACTYLDAAHLIEHTVIDCAIISSLPTDEQIAAHPLFREDYVVISARDHVLIRERLTLDAYLACDHVLVSYTGSKDGWVDERLAEMGHQRRVIAAVHMFLAVPQMIINQPYLCTLPRRLARQFAQAYAIRIHELPFESQSHLFHLVWPRRQSKSPISAWLRSQIIETCQDLSPSQSAEACELRRPVHLLPTAALRST</sequence>
<protein>
    <submittedName>
        <fullName evidence="6">LysR family transcriptional regulator</fullName>
    </submittedName>
</protein>
<dbReference type="Gene3D" id="1.10.10.10">
    <property type="entry name" value="Winged helix-like DNA-binding domain superfamily/Winged helix DNA-binding domain"/>
    <property type="match status" value="1"/>
</dbReference>
<dbReference type="Pfam" id="PF00126">
    <property type="entry name" value="HTH_1"/>
    <property type="match status" value="1"/>
</dbReference>
<dbReference type="InterPro" id="IPR005119">
    <property type="entry name" value="LysR_subst-bd"/>
</dbReference>
<dbReference type="PANTHER" id="PTHR30118:SF15">
    <property type="entry name" value="TRANSCRIPTIONAL REGULATORY PROTEIN"/>
    <property type="match status" value="1"/>
</dbReference>
<accession>A0ABV7EWJ4</accession>
<evidence type="ECO:0000313" key="7">
    <source>
        <dbReference type="Proteomes" id="UP001595530"/>
    </source>
</evidence>
<dbReference type="Pfam" id="PF03466">
    <property type="entry name" value="LysR_substrate"/>
    <property type="match status" value="1"/>
</dbReference>
<evidence type="ECO:0000256" key="4">
    <source>
        <dbReference type="ARBA" id="ARBA00023163"/>
    </source>
</evidence>
<feature type="domain" description="HTH lysR-type" evidence="5">
    <location>
        <begin position="9"/>
        <end position="66"/>
    </location>
</feature>
<comment type="similarity">
    <text evidence="1">Belongs to the LysR transcriptional regulatory family.</text>
</comment>
<reference evidence="7" key="1">
    <citation type="journal article" date="2019" name="Int. J. Syst. Evol. Microbiol.">
        <title>The Global Catalogue of Microorganisms (GCM) 10K type strain sequencing project: providing services to taxonomists for standard genome sequencing and annotation.</title>
        <authorList>
            <consortium name="The Broad Institute Genomics Platform"/>
            <consortium name="The Broad Institute Genome Sequencing Center for Infectious Disease"/>
            <person name="Wu L."/>
            <person name="Ma J."/>
        </authorList>
    </citation>
    <scope>NUCLEOTIDE SEQUENCE [LARGE SCALE GENOMIC DNA]</scope>
    <source>
        <strain evidence="7">KCTC 42986</strain>
    </source>
</reference>
<dbReference type="InterPro" id="IPR036388">
    <property type="entry name" value="WH-like_DNA-bd_sf"/>
</dbReference>
<dbReference type="Proteomes" id="UP001595530">
    <property type="component" value="Unassembled WGS sequence"/>
</dbReference>
<comment type="caution">
    <text evidence="6">The sequence shown here is derived from an EMBL/GenBank/DDBJ whole genome shotgun (WGS) entry which is preliminary data.</text>
</comment>
<proteinExistence type="inferred from homology"/>
<dbReference type="RefSeq" id="WP_390330906.1">
    <property type="nucleotide sequence ID" value="NZ_JBHRTP010000008.1"/>
</dbReference>
<dbReference type="InterPro" id="IPR037402">
    <property type="entry name" value="YidZ_PBP2"/>
</dbReference>
<keyword evidence="2" id="KW-0805">Transcription regulation</keyword>
<dbReference type="SUPFAM" id="SSF46785">
    <property type="entry name" value="Winged helix' DNA-binding domain"/>
    <property type="match status" value="1"/>
</dbReference>
<dbReference type="InterPro" id="IPR000847">
    <property type="entry name" value="LysR_HTH_N"/>
</dbReference>
<dbReference type="PANTHER" id="PTHR30118">
    <property type="entry name" value="HTH-TYPE TRANSCRIPTIONAL REGULATOR LEUO-RELATED"/>
    <property type="match status" value="1"/>
</dbReference>
<keyword evidence="4" id="KW-0804">Transcription</keyword>
<dbReference type="Gene3D" id="3.40.190.10">
    <property type="entry name" value="Periplasmic binding protein-like II"/>
    <property type="match status" value="2"/>
</dbReference>
<dbReference type="InterPro" id="IPR036390">
    <property type="entry name" value="WH_DNA-bd_sf"/>
</dbReference>
<name>A0ABV7EWJ4_9BURK</name>
<dbReference type="EMBL" id="JBHRTP010000008">
    <property type="protein sequence ID" value="MFC3107148.1"/>
    <property type="molecule type" value="Genomic_DNA"/>
</dbReference>
<dbReference type="SUPFAM" id="SSF53850">
    <property type="entry name" value="Periplasmic binding protein-like II"/>
    <property type="match status" value="1"/>
</dbReference>
<keyword evidence="7" id="KW-1185">Reference proteome</keyword>
<evidence type="ECO:0000259" key="5">
    <source>
        <dbReference type="PROSITE" id="PS50931"/>
    </source>
</evidence>